<evidence type="ECO:0000313" key="11">
    <source>
        <dbReference type="EMBL" id="GCC18113.1"/>
    </source>
</evidence>
<evidence type="ECO:0000256" key="9">
    <source>
        <dbReference type="SAM" id="Coils"/>
    </source>
</evidence>
<dbReference type="GO" id="GO:0005912">
    <property type="term" value="C:adherens junction"/>
    <property type="evidence" value="ECO:0007669"/>
    <property type="project" value="UniProtKB-SubCell"/>
</dbReference>
<protein>
    <recommendedName>
        <fullName evidence="13">Afadin- and alpha-actinin-binding protein</fullName>
    </recommendedName>
</protein>
<dbReference type="InterPro" id="IPR021622">
    <property type="entry name" value="Afadin/alpha-actinin-bd"/>
</dbReference>
<feature type="coiled-coil region" evidence="9">
    <location>
        <begin position="184"/>
        <end position="211"/>
    </location>
</feature>
<evidence type="ECO:0000256" key="7">
    <source>
        <dbReference type="ARBA" id="ARBA00023054"/>
    </source>
</evidence>
<comment type="subcellular location">
    <subcellularLocation>
        <location evidence="1">Cell junction</location>
        <location evidence="1">Adherens junction</location>
    </subcellularLocation>
    <subcellularLocation>
        <location evidence="2">Cytoplasm</location>
        <location evidence="2">Cytoskeleton</location>
        <location evidence="2">Microtubule organizing center</location>
        <location evidence="2">Centrosome</location>
        <location evidence="2">Centriolar satellite</location>
    </subcellularLocation>
</comment>
<keyword evidence="7 9" id="KW-0175">Coiled coil</keyword>
<evidence type="ECO:0000256" key="5">
    <source>
        <dbReference type="ARBA" id="ARBA00022889"/>
    </source>
</evidence>
<name>A0A401RIX6_CHIPU</name>
<dbReference type="Pfam" id="PF11559">
    <property type="entry name" value="ADIP"/>
    <property type="match status" value="1"/>
</dbReference>
<dbReference type="EMBL" id="BEZZ01001378">
    <property type="protein sequence ID" value="GCC18113.1"/>
    <property type="molecule type" value="Genomic_DNA"/>
</dbReference>
<keyword evidence="4" id="KW-0963">Cytoplasm</keyword>
<feature type="coiled-coil region" evidence="9">
    <location>
        <begin position="253"/>
        <end position="280"/>
    </location>
</feature>
<evidence type="ECO:0000256" key="1">
    <source>
        <dbReference type="ARBA" id="ARBA00004536"/>
    </source>
</evidence>
<evidence type="ECO:0000256" key="3">
    <source>
        <dbReference type="ARBA" id="ARBA00009291"/>
    </source>
</evidence>
<organism evidence="11 12">
    <name type="scientific">Chiloscyllium punctatum</name>
    <name type="common">Brownbanded bambooshark</name>
    <name type="synonym">Hemiscyllium punctatum</name>
    <dbReference type="NCBI Taxonomy" id="137246"/>
    <lineage>
        <taxon>Eukaryota</taxon>
        <taxon>Metazoa</taxon>
        <taxon>Chordata</taxon>
        <taxon>Craniata</taxon>
        <taxon>Vertebrata</taxon>
        <taxon>Chondrichthyes</taxon>
        <taxon>Elasmobranchii</taxon>
        <taxon>Galeomorphii</taxon>
        <taxon>Galeoidea</taxon>
        <taxon>Orectolobiformes</taxon>
        <taxon>Hemiscylliidae</taxon>
        <taxon>Chiloscyllium</taxon>
    </lineage>
</organism>
<evidence type="ECO:0000256" key="10">
    <source>
        <dbReference type="SAM" id="MobiDB-lite"/>
    </source>
</evidence>
<reference evidence="11 12" key="1">
    <citation type="journal article" date="2018" name="Nat. Ecol. Evol.">
        <title>Shark genomes provide insights into elasmobranch evolution and the origin of vertebrates.</title>
        <authorList>
            <person name="Hara Y"/>
            <person name="Yamaguchi K"/>
            <person name="Onimaru K"/>
            <person name="Kadota M"/>
            <person name="Koyanagi M"/>
            <person name="Keeley SD"/>
            <person name="Tatsumi K"/>
            <person name="Tanaka K"/>
            <person name="Motone F"/>
            <person name="Kageyama Y"/>
            <person name="Nozu R"/>
            <person name="Adachi N"/>
            <person name="Nishimura O"/>
            <person name="Nakagawa R"/>
            <person name="Tanegashima C"/>
            <person name="Kiyatake I"/>
            <person name="Matsumoto R"/>
            <person name="Murakumo K"/>
            <person name="Nishida K"/>
            <person name="Terakita A"/>
            <person name="Kuratani S"/>
            <person name="Sato K"/>
            <person name="Hyodo S Kuraku.S."/>
        </authorList>
    </citation>
    <scope>NUCLEOTIDE SEQUENCE [LARGE SCALE GENOMIC DNA]</scope>
</reference>
<evidence type="ECO:0008006" key="13">
    <source>
        <dbReference type="Google" id="ProtNLM"/>
    </source>
</evidence>
<dbReference type="GO" id="GO:0034451">
    <property type="term" value="C:centriolar satellite"/>
    <property type="evidence" value="ECO:0007669"/>
    <property type="project" value="UniProtKB-SubCell"/>
</dbReference>
<gene>
    <name evidence="11" type="ORF">chiPu_0017804</name>
</gene>
<keyword evidence="5" id="KW-0130">Cell adhesion</keyword>
<comment type="caution">
    <text evidence="11">The sequence shown here is derived from an EMBL/GenBank/DDBJ whole genome shotgun (WGS) entry which is preliminary data.</text>
</comment>
<keyword evidence="8" id="KW-0206">Cytoskeleton</keyword>
<evidence type="ECO:0000313" key="12">
    <source>
        <dbReference type="Proteomes" id="UP000287033"/>
    </source>
</evidence>
<evidence type="ECO:0000256" key="6">
    <source>
        <dbReference type="ARBA" id="ARBA00022949"/>
    </source>
</evidence>
<dbReference type="GO" id="GO:0007155">
    <property type="term" value="P:cell adhesion"/>
    <property type="evidence" value="ECO:0007669"/>
    <property type="project" value="UniProtKB-KW"/>
</dbReference>
<keyword evidence="12" id="KW-1185">Reference proteome</keyword>
<dbReference type="GO" id="GO:0035735">
    <property type="term" value="P:intraciliary transport involved in cilium assembly"/>
    <property type="evidence" value="ECO:0007669"/>
    <property type="project" value="TreeGrafter"/>
</dbReference>
<dbReference type="AlphaFoldDB" id="A0A401RIX6"/>
<feature type="compositionally biased region" description="Basic and acidic residues" evidence="10">
    <location>
        <begin position="567"/>
        <end position="576"/>
    </location>
</feature>
<feature type="region of interest" description="Disordered" evidence="10">
    <location>
        <begin position="601"/>
        <end position="621"/>
    </location>
</feature>
<dbReference type="OMA" id="QHCKEMI"/>
<sequence length="621" mass="72371">MGDWRAITMPEAEPSSDSREFISHYISRPHMSPHNSSTETLPLFTNHHLSLFCTKENVEQCTAYLNQELTTLGFPSFYTENSSKKELNLEAILNCMYDLLQLHRKSLRALEDMETQNLKSSSDMDHLYHSQVKLKDQLELSRREVVALQEKDRQLQLKNRTLHGLLKNEKEEIQKLQSIIASRATQYNHDLKRKEREYNKLKERLHQLVMDKKDKKLCIDILNYVGRSDGRRSAWRTGKTEARNEGEMYKSLINNYERHHKELMVENIELKQVLQQMKKDMMSILSRKKQRPKECLEDSSGTTGSDNDEDSRESNKENHLELSCDVVREQLTNSIRQQWRMLKSHVEKLDTQAALVNSGFCERDEIISKADHVQEIEKLKIEIQQCRDVIKAQQQLLQQQLNPQCDDETAVLVRDCYLLEEKERLKEEWRLFNDQKKNFERERRNFTEAAIRLGHERKGFEEERATWLKQQFLNMTPFVESKRPKIMKPQSASSISPGQENHKTQSQPNIPAYLRPNTAPVITPEPSSTKFPPINSAKSTETGRKMHLTQGTSSRFVPKKGNAGNFDTKRNGGAAHEKWRNSKASPDHWYHNGCFTLLNHSPKDDNLEKTSVQSANETNLN</sequence>
<accession>A0A401RIX6</accession>
<evidence type="ECO:0000256" key="4">
    <source>
        <dbReference type="ARBA" id="ARBA00022490"/>
    </source>
</evidence>
<feature type="coiled-coil region" evidence="9">
    <location>
        <begin position="369"/>
        <end position="396"/>
    </location>
</feature>
<feature type="compositionally biased region" description="Polar residues" evidence="10">
    <location>
        <begin position="609"/>
        <end position="621"/>
    </location>
</feature>
<feature type="region of interest" description="Disordered" evidence="10">
    <location>
        <begin position="285"/>
        <end position="319"/>
    </location>
</feature>
<dbReference type="OrthoDB" id="312015at2759"/>
<feature type="compositionally biased region" description="Polar residues" evidence="10">
    <location>
        <begin position="525"/>
        <end position="540"/>
    </location>
</feature>
<evidence type="ECO:0000256" key="8">
    <source>
        <dbReference type="ARBA" id="ARBA00023212"/>
    </source>
</evidence>
<dbReference type="STRING" id="137246.A0A401RIX6"/>
<feature type="region of interest" description="Disordered" evidence="10">
    <location>
        <begin position="483"/>
        <end position="576"/>
    </location>
</feature>
<proteinExistence type="inferred from homology"/>
<feature type="compositionally biased region" description="Polar residues" evidence="10">
    <location>
        <begin position="490"/>
        <end position="509"/>
    </location>
</feature>
<comment type="similarity">
    <text evidence="3">Belongs to the ADIP family.</text>
</comment>
<keyword evidence="6" id="KW-0965">Cell junction</keyword>
<evidence type="ECO:0000256" key="2">
    <source>
        <dbReference type="ARBA" id="ARBA00004607"/>
    </source>
</evidence>
<dbReference type="InterPro" id="IPR052300">
    <property type="entry name" value="Adhesion_Centrosome_assoc"/>
</dbReference>
<dbReference type="PANTHER" id="PTHR46507">
    <property type="entry name" value="AFADIN- AND ALPHA-ACTININ-BINDING PROTEIN"/>
    <property type="match status" value="1"/>
</dbReference>
<dbReference type="PANTHER" id="PTHR46507:SF4">
    <property type="entry name" value="SSX FAMILY MEMBER 2 INTERACTING PROTEIN"/>
    <property type="match status" value="1"/>
</dbReference>
<dbReference type="GO" id="GO:0036064">
    <property type="term" value="C:ciliary basal body"/>
    <property type="evidence" value="ECO:0007669"/>
    <property type="project" value="TreeGrafter"/>
</dbReference>
<dbReference type="Proteomes" id="UP000287033">
    <property type="component" value="Unassembled WGS sequence"/>
</dbReference>